<evidence type="ECO:0000256" key="7">
    <source>
        <dbReference type="RuleBase" id="RU003879"/>
    </source>
</evidence>
<dbReference type="Proteomes" id="UP001290861">
    <property type="component" value="Unassembled WGS sequence"/>
</dbReference>
<dbReference type="PANTHER" id="PTHR30558:SF3">
    <property type="entry name" value="BIOPOLYMER TRANSPORT PROTEIN EXBD-RELATED"/>
    <property type="match status" value="1"/>
</dbReference>
<dbReference type="EMBL" id="JARVCO010000012">
    <property type="protein sequence ID" value="MDZ8120115.1"/>
    <property type="molecule type" value="Genomic_DNA"/>
</dbReference>
<keyword evidence="6 8" id="KW-0472">Membrane</keyword>
<evidence type="ECO:0000256" key="5">
    <source>
        <dbReference type="ARBA" id="ARBA00022989"/>
    </source>
</evidence>
<keyword evidence="7" id="KW-0813">Transport</keyword>
<evidence type="ECO:0000256" key="4">
    <source>
        <dbReference type="ARBA" id="ARBA00022692"/>
    </source>
</evidence>
<gene>
    <name evidence="9" type="ORF">P9H32_15900</name>
</gene>
<comment type="similarity">
    <text evidence="2 7">Belongs to the ExbD/TolR family.</text>
</comment>
<dbReference type="RefSeq" id="WP_322609890.1">
    <property type="nucleotide sequence ID" value="NZ_JARVCO010000012.1"/>
</dbReference>
<dbReference type="InterPro" id="IPR003400">
    <property type="entry name" value="ExbD"/>
</dbReference>
<evidence type="ECO:0000313" key="9">
    <source>
        <dbReference type="EMBL" id="MDZ8120115.1"/>
    </source>
</evidence>
<comment type="caution">
    <text evidence="9">The sequence shown here is derived from an EMBL/GenBank/DDBJ whole genome shotgun (WGS) entry which is preliminary data.</text>
</comment>
<keyword evidence="10" id="KW-1185">Reference proteome</keyword>
<accession>A0ABU5N0Z1</accession>
<reference evidence="9 10" key="1">
    <citation type="journal article" date="2024" name="Appl. Environ. Microbiol.">
        <title>Pontiella agarivorans sp. nov., a novel marine anaerobic bacterium capable of degrading macroalgal polysaccharides and fixing nitrogen.</title>
        <authorList>
            <person name="Liu N."/>
            <person name="Kivenson V."/>
            <person name="Peng X."/>
            <person name="Cui Z."/>
            <person name="Lankiewicz T.S."/>
            <person name="Gosselin K.M."/>
            <person name="English C.J."/>
            <person name="Blair E.M."/>
            <person name="O'Malley M.A."/>
            <person name="Valentine D.L."/>
        </authorList>
    </citation>
    <scope>NUCLEOTIDE SEQUENCE [LARGE SCALE GENOMIC DNA]</scope>
    <source>
        <strain evidence="9 10">NLcol2</strain>
    </source>
</reference>
<evidence type="ECO:0000256" key="2">
    <source>
        <dbReference type="ARBA" id="ARBA00005811"/>
    </source>
</evidence>
<dbReference type="Gene3D" id="3.30.420.270">
    <property type="match status" value="1"/>
</dbReference>
<sequence length="134" mass="15017">MNIKGPSRDDVSIDMGPMIDLVFLLLIFFMVASVVTELEKVEVEIPESSHAKVPEDTKGRMMLSIDANNQVYVGTLAVTTEELKDYIATELDLNPDLRILIRADRRVEYKTCKDIMIACGEVGATDLIYATFEE</sequence>
<evidence type="ECO:0000256" key="3">
    <source>
        <dbReference type="ARBA" id="ARBA00022475"/>
    </source>
</evidence>
<name>A0ABU5N0Z1_9BACT</name>
<evidence type="ECO:0000256" key="6">
    <source>
        <dbReference type="ARBA" id="ARBA00023136"/>
    </source>
</evidence>
<dbReference type="PANTHER" id="PTHR30558">
    <property type="entry name" value="EXBD MEMBRANE COMPONENT OF PMF-DRIVEN MACROMOLECULE IMPORT SYSTEM"/>
    <property type="match status" value="1"/>
</dbReference>
<keyword evidence="3" id="KW-1003">Cell membrane</keyword>
<feature type="transmembrane region" description="Helical" evidence="8">
    <location>
        <begin position="21"/>
        <end position="38"/>
    </location>
</feature>
<keyword evidence="5 8" id="KW-1133">Transmembrane helix</keyword>
<evidence type="ECO:0000256" key="8">
    <source>
        <dbReference type="SAM" id="Phobius"/>
    </source>
</evidence>
<proteinExistence type="inferred from homology"/>
<dbReference type="Pfam" id="PF02472">
    <property type="entry name" value="ExbD"/>
    <property type="match status" value="1"/>
</dbReference>
<keyword evidence="7" id="KW-0653">Protein transport</keyword>
<evidence type="ECO:0000313" key="10">
    <source>
        <dbReference type="Proteomes" id="UP001290861"/>
    </source>
</evidence>
<evidence type="ECO:0000256" key="1">
    <source>
        <dbReference type="ARBA" id="ARBA00004162"/>
    </source>
</evidence>
<comment type="subcellular location">
    <subcellularLocation>
        <location evidence="1">Cell membrane</location>
        <topology evidence="1">Single-pass membrane protein</topology>
    </subcellularLocation>
    <subcellularLocation>
        <location evidence="7">Cell membrane</location>
        <topology evidence="7">Single-pass type II membrane protein</topology>
    </subcellularLocation>
</comment>
<organism evidence="9 10">
    <name type="scientific">Pontiella agarivorans</name>
    <dbReference type="NCBI Taxonomy" id="3038953"/>
    <lineage>
        <taxon>Bacteria</taxon>
        <taxon>Pseudomonadati</taxon>
        <taxon>Kiritimatiellota</taxon>
        <taxon>Kiritimatiellia</taxon>
        <taxon>Kiritimatiellales</taxon>
        <taxon>Pontiellaceae</taxon>
        <taxon>Pontiella</taxon>
    </lineage>
</organism>
<keyword evidence="4 7" id="KW-0812">Transmembrane</keyword>
<protein>
    <submittedName>
        <fullName evidence="9">Biopolymer transporter ExbD</fullName>
    </submittedName>
</protein>